<reference evidence="1 2" key="1">
    <citation type="journal article" date="2011" name="PLoS Genet.">
        <title>Genome sequencing and comparative transcriptomics of the model entomopathogenic fungi Metarhizium anisopliae and M. acridum.</title>
        <authorList>
            <person name="Gao Q."/>
            <person name="Jin K."/>
            <person name="Ying S.H."/>
            <person name="Zhang Y."/>
            <person name="Xiao G."/>
            <person name="Shang Y."/>
            <person name="Duan Z."/>
            <person name="Hu X."/>
            <person name="Xie X.Q."/>
            <person name="Zhou G."/>
            <person name="Peng G."/>
            <person name="Luo Z."/>
            <person name="Huang W."/>
            <person name="Wang B."/>
            <person name="Fang W."/>
            <person name="Wang S."/>
            <person name="Zhong Y."/>
            <person name="Ma L.J."/>
            <person name="St Leger R.J."/>
            <person name="Zhao G.P."/>
            <person name="Pei Y."/>
            <person name="Feng M.G."/>
            <person name="Xia Y."/>
            <person name="Wang C."/>
        </authorList>
    </citation>
    <scope>NUCLEOTIDE SEQUENCE [LARGE SCALE GENOMIC DNA]</scope>
    <source>
        <strain evidence="2">ARSEF 23 / ATCC MYA-3075</strain>
    </source>
</reference>
<name>E9F6X6_METRA</name>
<reference evidence="1 2" key="2">
    <citation type="journal article" date="2014" name="Proc. Natl. Acad. Sci. U.S.A.">
        <title>Trajectory and genomic determinants of fungal-pathogen speciation and host adaptation.</title>
        <authorList>
            <person name="Hu X."/>
            <person name="Xiao G."/>
            <person name="Zheng P."/>
            <person name="Shang Y."/>
            <person name="Su Y."/>
            <person name="Zhang X."/>
            <person name="Liu X."/>
            <person name="Zhan S."/>
            <person name="St Leger R.J."/>
            <person name="Wang C."/>
        </authorList>
    </citation>
    <scope>GENOME REANNOTATION</scope>
    <source>
        <strain evidence="2">ARSEF 23 / ATCC MYA-3075</strain>
    </source>
</reference>
<dbReference type="GeneID" id="19262311"/>
<keyword evidence="2" id="KW-1185">Reference proteome</keyword>
<dbReference type="PANTHER" id="PTHR24148:SF80">
    <property type="entry name" value="HETEROKARYON INCOMPATIBILITY DOMAIN-CONTAINING PROTEIN"/>
    <property type="match status" value="1"/>
</dbReference>
<comment type="caution">
    <text evidence="1">The sequence shown here is derived from an EMBL/GenBank/DDBJ whole genome shotgun (WGS) entry which is preliminary data.</text>
</comment>
<dbReference type="Proteomes" id="UP000002498">
    <property type="component" value="Unassembled WGS sequence"/>
</dbReference>
<dbReference type="KEGG" id="maj:MAA_08025"/>
<sequence length="495" mass="55558">MSSCAVWRLVDQIYGVLQSLHPDAKTFSDIPVKIYSESSHVASRLPPWNHQLWNHMRQLMELNWFSRIWVVQEVVLSPQAPVIIHGPHLYPWHRLELAVAWLRQNGYMRLPQVPEKLRNVLTMCSLRQSQTRWPLSALISITQIKFHATDQRDKIYGLLGLAAECQDSSEPPEALRPDYSVDVSQTYRKVARFLIENSRSLALLTRAHGTPGSLTRRQRLHDFTGLPSWTPDWSDFRVFNREIRTSLSWIHYSDSKEPAYLGFPQQYTASAGAGLKLYGIENSSVIRVSGIKLGEVTQALPFNQNEMSREEFGALIESRIIAVWDASISTLKGADATVWVARFIKATTAEQHGLIGQVWDQSFKDGLAYLLRLLAVDEPQLALPLAKDDKAKALNLLQGLSVGGEPEKYAVLACTYCFNRCFLVTSTGNIGIGPSDTRVGDCVAVILGGGVPYIIRRRGSEWTFVGESYIEGFMNGEASRACQKGLVQEEILDIA</sequence>
<proteinExistence type="predicted"/>
<protein>
    <submittedName>
        <fullName evidence="1">Heterokaryon incompatibility protein</fullName>
    </submittedName>
</protein>
<dbReference type="Pfam" id="PF26639">
    <property type="entry name" value="Het-6_barrel"/>
    <property type="match status" value="1"/>
</dbReference>
<gene>
    <name evidence="1" type="ORF">MAA_08025</name>
</gene>
<dbReference type="RefSeq" id="XP_007824214.2">
    <property type="nucleotide sequence ID" value="XM_007826023.2"/>
</dbReference>
<dbReference type="EMBL" id="ADNJ02000004">
    <property type="protein sequence ID" value="EFY96528.2"/>
    <property type="molecule type" value="Genomic_DNA"/>
</dbReference>
<evidence type="ECO:0000313" key="2">
    <source>
        <dbReference type="Proteomes" id="UP000002498"/>
    </source>
</evidence>
<dbReference type="AlphaFoldDB" id="E9F6X6"/>
<dbReference type="OrthoDB" id="2288928at2759"/>
<dbReference type="InterPro" id="IPR052895">
    <property type="entry name" value="HetReg/Transcr_Mod"/>
</dbReference>
<dbReference type="PANTHER" id="PTHR24148">
    <property type="entry name" value="ANKYRIN REPEAT DOMAIN-CONTAINING PROTEIN 39 HOMOLOG-RELATED"/>
    <property type="match status" value="1"/>
</dbReference>
<evidence type="ECO:0000313" key="1">
    <source>
        <dbReference type="EMBL" id="EFY96528.2"/>
    </source>
</evidence>
<dbReference type="HOGENOM" id="CLU_004184_7_3_1"/>
<accession>E9F6X6</accession>
<organism evidence="1 2">
    <name type="scientific">Metarhizium robertsii (strain ARSEF 23 / ATCC MYA-3075)</name>
    <name type="common">Metarhizium anisopliae (strain ARSEF 23)</name>
    <dbReference type="NCBI Taxonomy" id="655844"/>
    <lineage>
        <taxon>Eukaryota</taxon>
        <taxon>Fungi</taxon>
        <taxon>Dikarya</taxon>
        <taxon>Ascomycota</taxon>
        <taxon>Pezizomycotina</taxon>
        <taxon>Sordariomycetes</taxon>
        <taxon>Hypocreomycetidae</taxon>
        <taxon>Hypocreales</taxon>
        <taxon>Clavicipitaceae</taxon>
        <taxon>Metarhizium</taxon>
    </lineage>
</organism>